<reference evidence="1 2" key="1">
    <citation type="submission" date="2012-01" db="EMBL/GenBank/DDBJ databases">
        <title>Complete sequence of Desulfotomaculum gibsoniae DSM 7213.</title>
        <authorList>
            <consortium name="US DOE Joint Genome Institute"/>
            <person name="Lucas S."/>
            <person name="Han J."/>
            <person name="Lapidus A."/>
            <person name="Cheng J.-F."/>
            <person name="Goodwin L."/>
            <person name="Pitluck S."/>
            <person name="Peters L."/>
            <person name="Ovchinnikova G."/>
            <person name="Teshima H."/>
            <person name="Detter J.C."/>
            <person name="Han C."/>
            <person name="Tapia R."/>
            <person name="Land M."/>
            <person name="Hauser L."/>
            <person name="Kyrpides N."/>
            <person name="Ivanova N."/>
            <person name="Pagani I."/>
            <person name="Parshina S."/>
            <person name="Plugge C."/>
            <person name="Muyzer G."/>
            <person name="Kuever J."/>
            <person name="Ivanova A."/>
            <person name="Nazina T."/>
            <person name="Klenk H.-P."/>
            <person name="Brambilla E."/>
            <person name="Spring S."/>
            <person name="Stams A.F."/>
            <person name="Woyke T."/>
        </authorList>
    </citation>
    <scope>NUCLEOTIDE SEQUENCE [LARGE SCALE GENOMIC DNA]</scope>
    <source>
        <strain evidence="1 2">DSM 7213</strain>
    </source>
</reference>
<organism evidence="1 2">
    <name type="scientific">Desulfoscipio gibsoniae DSM 7213</name>
    <dbReference type="NCBI Taxonomy" id="767817"/>
    <lineage>
        <taxon>Bacteria</taxon>
        <taxon>Bacillati</taxon>
        <taxon>Bacillota</taxon>
        <taxon>Clostridia</taxon>
        <taxon>Eubacteriales</taxon>
        <taxon>Desulfallaceae</taxon>
        <taxon>Desulfoscipio</taxon>
    </lineage>
</organism>
<dbReference type="Proteomes" id="UP000013520">
    <property type="component" value="Chromosome"/>
</dbReference>
<name>R4KQ05_9FIRM</name>
<dbReference type="OrthoDB" id="5422155at2"/>
<proteinExistence type="predicted"/>
<evidence type="ECO:0000313" key="1">
    <source>
        <dbReference type="EMBL" id="AGL03612.1"/>
    </source>
</evidence>
<protein>
    <submittedName>
        <fullName evidence="1">Uncharacterized protein</fullName>
    </submittedName>
</protein>
<gene>
    <name evidence="1" type="ORF">Desgi_4369</name>
</gene>
<dbReference type="AlphaFoldDB" id="R4KQ05"/>
<dbReference type="KEGG" id="dgi:Desgi_4369"/>
<dbReference type="HOGENOM" id="CLU_191962_2_1_9"/>
<sequence length="61" mass="7153">MENAREKAINIIMNLPTDISLDEIINRLKFIDCVNKGIEDLENNNIISHEESKKDLKKWLE</sequence>
<accession>R4KQ05</accession>
<dbReference type="RefSeq" id="WP_006521332.1">
    <property type="nucleotide sequence ID" value="NC_021184.1"/>
</dbReference>
<evidence type="ECO:0000313" key="2">
    <source>
        <dbReference type="Proteomes" id="UP000013520"/>
    </source>
</evidence>
<keyword evidence="2" id="KW-1185">Reference proteome</keyword>
<dbReference type="EMBL" id="CP003273">
    <property type="protein sequence ID" value="AGL03612.1"/>
    <property type="molecule type" value="Genomic_DNA"/>
</dbReference>